<feature type="non-terminal residue" evidence="3">
    <location>
        <position position="1"/>
    </location>
</feature>
<evidence type="ECO:0000256" key="1">
    <source>
        <dbReference type="SAM" id="MobiDB-lite"/>
    </source>
</evidence>
<dbReference type="AlphaFoldDB" id="L8TKM3"/>
<dbReference type="EMBL" id="AOFD01000056">
    <property type="protein sequence ID" value="ELT43267.1"/>
    <property type="molecule type" value="Genomic_DNA"/>
</dbReference>
<feature type="region of interest" description="Disordered" evidence="1">
    <location>
        <begin position="1"/>
        <end position="21"/>
    </location>
</feature>
<dbReference type="Gene3D" id="3.30.70.2390">
    <property type="match status" value="1"/>
</dbReference>
<dbReference type="Pfam" id="PF13399">
    <property type="entry name" value="LytR_C"/>
    <property type="match status" value="1"/>
</dbReference>
<evidence type="ECO:0000259" key="2">
    <source>
        <dbReference type="Pfam" id="PF13399"/>
    </source>
</evidence>
<protein>
    <submittedName>
        <fullName evidence="3">Cell envelope-related transcriptional attenuator</fullName>
    </submittedName>
</protein>
<dbReference type="InterPro" id="IPR027381">
    <property type="entry name" value="LytR/CpsA/Psr_C"/>
</dbReference>
<dbReference type="Proteomes" id="UP000011189">
    <property type="component" value="Unassembled WGS sequence"/>
</dbReference>
<proteinExistence type="predicted"/>
<evidence type="ECO:0000313" key="4">
    <source>
        <dbReference type="Proteomes" id="UP000011189"/>
    </source>
</evidence>
<sequence length="148" mass="14807">ARGNGPAVARPHRNGSGAARYDKALQPVTVANGSGVPGRAQEIVQALVSGGFTQAAQFESTAVEQSVVYYGSDFADVAADVAALLGIPAGQLVPAPGVSGVQVYLGTDFASGTTYGTGAGAALPEDIVNQTAGDATCQQANPYLIVQE</sequence>
<accession>L8TKM3</accession>
<organism evidence="3 4">
    <name type="scientific">Arthrobacter nitrophenolicus</name>
    <dbReference type="NCBI Taxonomy" id="683150"/>
    <lineage>
        <taxon>Bacteria</taxon>
        <taxon>Bacillati</taxon>
        <taxon>Actinomycetota</taxon>
        <taxon>Actinomycetes</taxon>
        <taxon>Micrococcales</taxon>
        <taxon>Micrococcaceae</taxon>
        <taxon>Arthrobacter</taxon>
    </lineage>
</organism>
<gene>
    <name evidence="3" type="ORF">G205_19276</name>
</gene>
<dbReference type="PATRIC" id="fig|683150.5.peg.3784"/>
<reference evidence="4" key="1">
    <citation type="journal article" date="2013" name="Genome Announc.">
        <title>Draft Genome Sequence of the 2-Chloro-4-Nitrophenol-Degrading Bacterium Arthrobacter sp. Strain SJCon.</title>
        <authorList>
            <person name="Vikram S."/>
            <person name="Kumar S."/>
            <person name="Vaidya B."/>
            <person name="Pinnaka A.K."/>
            <person name="Raghava G.P."/>
        </authorList>
    </citation>
    <scope>NUCLEOTIDE SEQUENCE [LARGE SCALE GENOMIC DNA]</scope>
    <source>
        <strain evidence="4">SJCon</strain>
    </source>
</reference>
<evidence type="ECO:0000313" key="3">
    <source>
        <dbReference type="EMBL" id="ELT43267.1"/>
    </source>
</evidence>
<feature type="domain" description="LytR/CpsA/Psr regulator C-terminal" evidence="2">
    <location>
        <begin position="27"/>
        <end position="109"/>
    </location>
</feature>
<comment type="caution">
    <text evidence="3">The sequence shown here is derived from an EMBL/GenBank/DDBJ whole genome shotgun (WGS) entry which is preliminary data.</text>
</comment>
<keyword evidence="4" id="KW-1185">Reference proteome</keyword>
<name>L8TKM3_9MICC</name>